<keyword evidence="3" id="KW-1185">Reference proteome</keyword>
<sequence>MFRFLLSWLGFRSGTVSPPPASSHGAVSSGVLSLSATAPRISFPVLAFSASYVLLDAFLGLIITRLLYLGAKKSVERIFDLFQARLQARLARRAELPYSTFLSLSQNGFPSGRPIVPASEWNGGGVGGTNVSEHQARQRSSFFPFGDRYRAGEFSAARLQATDASETAASNANRRDWIAVTDPRRLIEVPVYPEICSLVKALSLELLESQSGRRAIRLINTMSVLFGGREAAKSIPSQGRGSAGSGSSTAAENGTVKLQRPLQRLPQELISYILVHAACPSLAPNEPRSSPTNILLLSKRYYNLIIPRLYHSVSLHTPASFRSFRCTLALHNPGLGKHVRRLQIGSAEFDSDGYCPAALADHHPLSVGIEQMILASPNLEEISLDLFSLSALHLGTVSKLESGPQPRKLCTELTTIPYLSLPTFEDLNELELLTFGLDVDMARELRTTLPLIRKLELRLVTRRRNGGGSSSARRSSDHRRGRIDSAFDLDLDLDQDSDQDEDEDHNQQQRQGFAADGTPFHLPSDLEDFVAAVDLLRRWPEGDTRQGAPLDHIIVYAWPSAVRKIKKRLAARTSPTDHSLTPVKVDLDRGYLLGPRRGAHVLWRKDKARAAWAT</sequence>
<proteinExistence type="predicted"/>
<accession>A0A317XXW4</accession>
<dbReference type="InParanoid" id="A0A317XXW4"/>
<dbReference type="OrthoDB" id="3365395at2759"/>
<evidence type="ECO:0000256" key="1">
    <source>
        <dbReference type="SAM" id="MobiDB-lite"/>
    </source>
</evidence>
<feature type="compositionally biased region" description="Acidic residues" evidence="1">
    <location>
        <begin position="494"/>
        <end position="504"/>
    </location>
</feature>
<evidence type="ECO:0000313" key="3">
    <source>
        <dbReference type="Proteomes" id="UP000246740"/>
    </source>
</evidence>
<name>A0A317XXW4_9BASI</name>
<feature type="region of interest" description="Disordered" evidence="1">
    <location>
        <begin position="494"/>
        <end position="517"/>
    </location>
</feature>
<reference evidence="2 3" key="1">
    <citation type="journal article" date="2018" name="Mol. Biol. Evol.">
        <title>Broad Genomic Sampling Reveals a Smut Pathogenic Ancestry of the Fungal Clade Ustilaginomycotina.</title>
        <authorList>
            <person name="Kijpornyongpan T."/>
            <person name="Mondo S.J."/>
            <person name="Barry K."/>
            <person name="Sandor L."/>
            <person name="Lee J."/>
            <person name="Lipzen A."/>
            <person name="Pangilinan J."/>
            <person name="LaButti K."/>
            <person name="Hainaut M."/>
            <person name="Henrissat B."/>
            <person name="Grigoriev I.V."/>
            <person name="Spatafora J.W."/>
            <person name="Aime M.C."/>
        </authorList>
    </citation>
    <scope>NUCLEOTIDE SEQUENCE [LARGE SCALE GENOMIC DNA]</scope>
    <source>
        <strain evidence="2 3">MCA 3645</strain>
    </source>
</reference>
<dbReference type="EMBL" id="KZ819188">
    <property type="protein sequence ID" value="PWZ02952.1"/>
    <property type="molecule type" value="Genomic_DNA"/>
</dbReference>
<feature type="region of interest" description="Disordered" evidence="1">
    <location>
        <begin position="234"/>
        <end position="257"/>
    </location>
</feature>
<organism evidence="2 3">
    <name type="scientific">Testicularia cyperi</name>
    <dbReference type="NCBI Taxonomy" id="1882483"/>
    <lineage>
        <taxon>Eukaryota</taxon>
        <taxon>Fungi</taxon>
        <taxon>Dikarya</taxon>
        <taxon>Basidiomycota</taxon>
        <taxon>Ustilaginomycotina</taxon>
        <taxon>Ustilaginomycetes</taxon>
        <taxon>Ustilaginales</taxon>
        <taxon>Anthracoideaceae</taxon>
        <taxon>Testicularia</taxon>
    </lineage>
</organism>
<dbReference type="AlphaFoldDB" id="A0A317XXW4"/>
<feature type="compositionally biased region" description="Low complexity" evidence="1">
    <location>
        <begin position="237"/>
        <end position="257"/>
    </location>
</feature>
<gene>
    <name evidence="2" type="ORF">BCV70DRAFT_197196</name>
</gene>
<evidence type="ECO:0000313" key="2">
    <source>
        <dbReference type="EMBL" id="PWZ02952.1"/>
    </source>
</evidence>
<protein>
    <submittedName>
        <fullName evidence="2">Uncharacterized protein</fullName>
    </submittedName>
</protein>
<dbReference type="Proteomes" id="UP000246740">
    <property type="component" value="Unassembled WGS sequence"/>
</dbReference>